<evidence type="ECO:0000313" key="3">
    <source>
        <dbReference type="Proteomes" id="UP000295604"/>
    </source>
</evidence>
<accession>A0A4R8TAK6</accession>
<evidence type="ECO:0000256" key="1">
    <source>
        <dbReference type="SAM" id="MobiDB-lite"/>
    </source>
</evidence>
<gene>
    <name evidence="2" type="ORF">C8034_v003344</name>
</gene>
<evidence type="ECO:0000313" key="2">
    <source>
        <dbReference type="EMBL" id="TEA14588.1"/>
    </source>
</evidence>
<comment type="caution">
    <text evidence="2">The sequence shown here is derived from an EMBL/GenBank/DDBJ whole genome shotgun (WGS) entry which is preliminary data.</text>
</comment>
<sequence>MSDVSSAVDKRERSQQQLPGHITRAPRGFGTWLAIWNEPIKRSNWRRRWVISDFDMMFLRIATSGLLSGDDGAQCVLFHLAEVTMFRRNLWISSYPPQHQRENWKFRPGNAWAIFARTDTGYLYECSAAVKPPKSSKRHPTVDPGTKRATDRWLRVHSRVRAGTTPTRCALCTPFIRRLDTGTVPHPIKRQGSSDFATWGSRRARSVREADGWLDLERIIEIAG</sequence>
<keyword evidence="3" id="KW-1185">Reference proteome</keyword>
<dbReference type="Proteomes" id="UP000295604">
    <property type="component" value="Unassembled WGS sequence"/>
</dbReference>
<organism evidence="2 3">
    <name type="scientific">Colletotrichum sidae</name>
    <dbReference type="NCBI Taxonomy" id="1347389"/>
    <lineage>
        <taxon>Eukaryota</taxon>
        <taxon>Fungi</taxon>
        <taxon>Dikarya</taxon>
        <taxon>Ascomycota</taxon>
        <taxon>Pezizomycotina</taxon>
        <taxon>Sordariomycetes</taxon>
        <taxon>Hypocreomycetidae</taxon>
        <taxon>Glomerellales</taxon>
        <taxon>Glomerellaceae</taxon>
        <taxon>Colletotrichum</taxon>
        <taxon>Colletotrichum orbiculare species complex</taxon>
    </lineage>
</organism>
<dbReference type="AlphaFoldDB" id="A0A4R8TAK6"/>
<dbReference type="EMBL" id="QAPF01000158">
    <property type="protein sequence ID" value="TEA14588.1"/>
    <property type="molecule type" value="Genomic_DNA"/>
</dbReference>
<reference evidence="2 3" key="1">
    <citation type="submission" date="2018-11" db="EMBL/GenBank/DDBJ databases">
        <title>Genome sequence and assembly of Colletotrichum sidae.</title>
        <authorList>
            <person name="Gan P."/>
            <person name="Shirasu K."/>
        </authorList>
    </citation>
    <scope>NUCLEOTIDE SEQUENCE [LARGE SCALE GENOMIC DNA]</scope>
    <source>
        <strain evidence="2 3">CBS 518.97</strain>
    </source>
</reference>
<name>A0A4R8TAK6_9PEZI</name>
<protein>
    <submittedName>
        <fullName evidence="2">Uncharacterized protein</fullName>
    </submittedName>
</protein>
<proteinExistence type="predicted"/>
<feature type="region of interest" description="Disordered" evidence="1">
    <location>
        <begin position="1"/>
        <end position="23"/>
    </location>
</feature>